<organism evidence="2 3">
    <name type="scientific">Phyllosticta citricarpa</name>
    <dbReference type="NCBI Taxonomy" id="55181"/>
    <lineage>
        <taxon>Eukaryota</taxon>
        <taxon>Fungi</taxon>
        <taxon>Dikarya</taxon>
        <taxon>Ascomycota</taxon>
        <taxon>Pezizomycotina</taxon>
        <taxon>Dothideomycetes</taxon>
        <taxon>Dothideomycetes incertae sedis</taxon>
        <taxon>Botryosphaeriales</taxon>
        <taxon>Phyllostictaceae</taxon>
        <taxon>Phyllosticta</taxon>
    </lineage>
</organism>
<gene>
    <name evidence="2" type="ORF">IWX46DRAFT_657987</name>
</gene>
<name>A0ABR1MF04_9PEZI</name>
<dbReference type="Proteomes" id="UP001365128">
    <property type="component" value="Unassembled WGS sequence"/>
</dbReference>
<evidence type="ECO:0000313" key="3">
    <source>
        <dbReference type="Proteomes" id="UP001365128"/>
    </source>
</evidence>
<feature type="compositionally biased region" description="Low complexity" evidence="1">
    <location>
        <begin position="85"/>
        <end position="100"/>
    </location>
</feature>
<sequence length="307" mass="35902">MVNQQELATIRRLFGEHEAQLWSEGRGHTFVRDSEGEMQHVRSRMFDEMRRQQQQQQRLTRRTSRQQRRSNGYDADVESNEDSSSESGGSDDSASDYSVSPDAYNNKFNIDDIDEASLALYAQVDVERLDAARRVRSMNTKGKLTEAQIAVEQEYREHLQHYQQLAEQNPQQQQQRCLDAARRLRSENLEGTLTEAQTAVEQEYQDYLQHYQQLVQQRQSASPIELEVMQHLIEMPTREQPLSTEQLLFIAQEFGEEEAHRWYEGRGSNYARNRNGDVVLIRSALFEEFRFQDVPQTPVRAVRGRDL</sequence>
<feature type="compositionally biased region" description="Acidic residues" evidence="1">
    <location>
        <begin position="75"/>
        <end position="84"/>
    </location>
</feature>
<feature type="compositionally biased region" description="Basic residues" evidence="1">
    <location>
        <begin position="59"/>
        <end position="68"/>
    </location>
</feature>
<keyword evidence="3" id="KW-1185">Reference proteome</keyword>
<protein>
    <submittedName>
        <fullName evidence="2">Uncharacterized protein</fullName>
    </submittedName>
</protein>
<reference evidence="2 3" key="1">
    <citation type="submission" date="2024-04" db="EMBL/GenBank/DDBJ databases">
        <title>Phyllosticta paracitricarpa is synonymous to the EU quarantine fungus P. citricarpa based on phylogenomic analyses.</title>
        <authorList>
            <consortium name="Lawrence Berkeley National Laboratory"/>
            <person name="Van Ingen-Buijs V.A."/>
            <person name="Van Westerhoven A.C."/>
            <person name="Haridas S."/>
            <person name="Skiadas P."/>
            <person name="Martin F."/>
            <person name="Groenewald J.Z."/>
            <person name="Crous P.W."/>
            <person name="Seidl M.F."/>
        </authorList>
    </citation>
    <scope>NUCLEOTIDE SEQUENCE [LARGE SCALE GENOMIC DNA]</scope>
    <source>
        <strain evidence="2 3">CBS 122670</strain>
    </source>
</reference>
<evidence type="ECO:0000256" key="1">
    <source>
        <dbReference type="SAM" id="MobiDB-lite"/>
    </source>
</evidence>
<dbReference type="EMBL" id="JBBPDW010000017">
    <property type="protein sequence ID" value="KAK7545546.1"/>
    <property type="molecule type" value="Genomic_DNA"/>
</dbReference>
<accession>A0ABR1MF04</accession>
<proteinExistence type="predicted"/>
<feature type="region of interest" description="Disordered" evidence="1">
    <location>
        <begin position="47"/>
        <end position="100"/>
    </location>
</feature>
<evidence type="ECO:0000313" key="2">
    <source>
        <dbReference type="EMBL" id="KAK7545546.1"/>
    </source>
</evidence>
<comment type="caution">
    <text evidence="2">The sequence shown here is derived from an EMBL/GenBank/DDBJ whole genome shotgun (WGS) entry which is preliminary data.</text>
</comment>